<protein>
    <submittedName>
        <fullName evidence="4">Bacterial regulatory protein, tetR family</fullName>
    </submittedName>
</protein>
<dbReference type="InterPro" id="IPR001647">
    <property type="entry name" value="HTH_TetR"/>
</dbReference>
<evidence type="ECO:0000313" key="4">
    <source>
        <dbReference type="EMBL" id="OEZ97490.1"/>
    </source>
</evidence>
<dbReference type="AlphaFoldDB" id="A0A1E7WG84"/>
<evidence type="ECO:0000259" key="3">
    <source>
        <dbReference type="PROSITE" id="PS50977"/>
    </source>
</evidence>
<dbReference type="PRINTS" id="PR00455">
    <property type="entry name" value="HTHTETR"/>
</dbReference>
<evidence type="ECO:0000256" key="2">
    <source>
        <dbReference type="PROSITE-ProRule" id="PRU00335"/>
    </source>
</evidence>
<dbReference type="InterPro" id="IPR050109">
    <property type="entry name" value="HTH-type_TetR-like_transc_reg"/>
</dbReference>
<gene>
    <name evidence="4" type="ORF">DUPY_35310</name>
</gene>
<dbReference type="SUPFAM" id="SSF46689">
    <property type="entry name" value="Homeodomain-like"/>
    <property type="match status" value="1"/>
</dbReference>
<sequence>MPRRRGRPPADSAGDVEARLLAAATRLFLERGYDGTSCDQVALDAGAGKASIYARYANKAALFSAVIDRLLTGSPAQDTVAEDRSLDERLAAVGMQVVEDALAPDALALLRLLVTELPRLGDGARADKLFWQSGVRRVARVIALHEPGAAAMAMAMNAADQFIDTVLAPLLLRAMLGEPVAAIVAGAPARIAAGIAMLRATGALELRTFHDEIGITPGQIV</sequence>
<feature type="DNA-binding region" description="H-T-H motif" evidence="2">
    <location>
        <begin position="37"/>
        <end position="56"/>
    </location>
</feature>
<comment type="caution">
    <text evidence="4">The sequence shown here is derived from an EMBL/GenBank/DDBJ whole genome shotgun (WGS) entry which is preliminary data.</text>
</comment>
<dbReference type="GO" id="GO:0000976">
    <property type="term" value="F:transcription cis-regulatory region binding"/>
    <property type="evidence" value="ECO:0007669"/>
    <property type="project" value="TreeGrafter"/>
</dbReference>
<feature type="domain" description="HTH tetR-type" evidence="3">
    <location>
        <begin position="14"/>
        <end position="74"/>
    </location>
</feature>
<organism evidence="4 5">
    <name type="scientific">Duganella phyllosphaerae</name>
    <dbReference type="NCBI Taxonomy" id="762836"/>
    <lineage>
        <taxon>Bacteria</taxon>
        <taxon>Pseudomonadati</taxon>
        <taxon>Pseudomonadota</taxon>
        <taxon>Betaproteobacteria</taxon>
        <taxon>Burkholderiales</taxon>
        <taxon>Oxalobacteraceae</taxon>
        <taxon>Telluria group</taxon>
        <taxon>Duganella</taxon>
    </lineage>
</organism>
<dbReference type="PATRIC" id="fig|762836.4.peg.3640"/>
<dbReference type="EMBL" id="LROM01000097">
    <property type="protein sequence ID" value="OEZ97490.1"/>
    <property type="molecule type" value="Genomic_DNA"/>
</dbReference>
<dbReference type="PANTHER" id="PTHR30055">
    <property type="entry name" value="HTH-TYPE TRANSCRIPTIONAL REGULATOR RUTR"/>
    <property type="match status" value="1"/>
</dbReference>
<evidence type="ECO:0000313" key="5">
    <source>
        <dbReference type="Proteomes" id="UP000175989"/>
    </source>
</evidence>
<accession>A0A1E7WG84</accession>
<name>A0A1E7WG84_9BURK</name>
<dbReference type="PROSITE" id="PS50977">
    <property type="entry name" value="HTH_TETR_2"/>
    <property type="match status" value="1"/>
</dbReference>
<reference evidence="5" key="1">
    <citation type="journal article" date="2016" name="Front. Microbiol.">
        <title>Molecular Keys to the Janthinobacterium and Duganella spp. Interaction with the Plant Pathogen Fusarium graminearum.</title>
        <authorList>
            <person name="Haack F.S."/>
            <person name="Poehlein A."/>
            <person name="Kroger C."/>
            <person name="Voigt C.A."/>
            <person name="Piepenbring M."/>
            <person name="Bode H.B."/>
            <person name="Daniel R."/>
            <person name="Schafer W."/>
            <person name="Streit W.R."/>
        </authorList>
    </citation>
    <scope>NUCLEOTIDE SEQUENCE [LARGE SCALE GENOMIC DNA]</scope>
    <source>
        <strain evidence="5">T54</strain>
    </source>
</reference>
<dbReference type="Proteomes" id="UP000175989">
    <property type="component" value="Unassembled WGS sequence"/>
</dbReference>
<keyword evidence="1 2" id="KW-0238">DNA-binding</keyword>
<dbReference type="GO" id="GO:0003700">
    <property type="term" value="F:DNA-binding transcription factor activity"/>
    <property type="evidence" value="ECO:0007669"/>
    <property type="project" value="TreeGrafter"/>
</dbReference>
<dbReference type="InterPro" id="IPR009057">
    <property type="entry name" value="Homeodomain-like_sf"/>
</dbReference>
<dbReference type="Gene3D" id="1.10.357.10">
    <property type="entry name" value="Tetracycline Repressor, domain 2"/>
    <property type="match status" value="1"/>
</dbReference>
<keyword evidence="5" id="KW-1185">Reference proteome</keyword>
<proteinExistence type="predicted"/>
<dbReference type="PANTHER" id="PTHR30055:SF146">
    <property type="entry name" value="HTH-TYPE TRANSCRIPTIONAL DUAL REGULATOR CECR"/>
    <property type="match status" value="1"/>
</dbReference>
<dbReference type="RefSeq" id="WP_167359082.1">
    <property type="nucleotide sequence ID" value="NZ_LROM01000097.1"/>
</dbReference>
<dbReference type="Pfam" id="PF00440">
    <property type="entry name" value="TetR_N"/>
    <property type="match status" value="1"/>
</dbReference>
<evidence type="ECO:0000256" key="1">
    <source>
        <dbReference type="ARBA" id="ARBA00023125"/>
    </source>
</evidence>